<keyword evidence="1" id="KW-0472">Membrane</keyword>
<evidence type="ECO:0000256" key="1">
    <source>
        <dbReference type="SAM" id="Phobius"/>
    </source>
</evidence>
<evidence type="ECO:0000313" key="3">
    <source>
        <dbReference type="Proteomes" id="UP000308199"/>
    </source>
</evidence>
<protein>
    <submittedName>
        <fullName evidence="2">Uncharacterized protein</fullName>
    </submittedName>
</protein>
<dbReference type="EMBL" id="SGPK01001693">
    <property type="protein sequence ID" value="THG92558.1"/>
    <property type="molecule type" value="Genomic_DNA"/>
</dbReference>
<feature type="transmembrane region" description="Helical" evidence="1">
    <location>
        <begin position="7"/>
        <end position="28"/>
    </location>
</feature>
<sequence length="71" mass="7336">IALLVDIEWCILNGIYATLVVGALAFAFPSSKGIHGTGPATARPTRALHVQLLVFFLLVALPAAPVVLGLG</sequence>
<reference evidence="2 3" key="1">
    <citation type="submission" date="2019-02" db="EMBL/GenBank/DDBJ databases">
        <title>Genome sequencing of the rare red list fungi Phellinidium pouzarii.</title>
        <authorList>
            <person name="Buettner E."/>
            <person name="Kellner H."/>
        </authorList>
    </citation>
    <scope>NUCLEOTIDE SEQUENCE [LARGE SCALE GENOMIC DNA]</scope>
    <source>
        <strain evidence="2 3">DSM 108285</strain>
    </source>
</reference>
<keyword evidence="1" id="KW-1133">Transmembrane helix</keyword>
<proteinExistence type="predicted"/>
<dbReference type="Proteomes" id="UP000308199">
    <property type="component" value="Unassembled WGS sequence"/>
</dbReference>
<comment type="caution">
    <text evidence="2">The sequence shown here is derived from an EMBL/GenBank/DDBJ whole genome shotgun (WGS) entry which is preliminary data.</text>
</comment>
<dbReference type="AlphaFoldDB" id="A0A4S4K4B4"/>
<feature type="non-terminal residue" evidence="2">
    <location>
        <position position="1"/>
    </location>
</feature>
<keyword evidence="3" id="KW-1185">Reference proteome</keyword>
<gene>
    <name evidence="2" type="ORF">EW145_g8675</name>
</gene>
<name>A0A4S4K4B4_9AGAM</name>
<feature type="transmembrane region" description="Helical" evidence="1">
    <location>
        <begin position="48"/>
        <end position="70"/>
    </location>
</feature>
<evidence type="ECO:0000313" key="2">
    <source>
        <dbReference type="EMBL" id="THG92558.1"/>
    </source>
</evidence>
<keyword evidence="1" id="KW-0812">Transmembrane</keyword>
<accession>A0A4S4K4B4</accession>
<organism evidence="2 3">
    <name type="scientific">Phellinidium pouzarii</name>
    <dbReference type="NCBI Taxonomy" id="167371"/>
    <lineage>
        <taxon>Eukaryota</taxon>
        <taxon>Fungi</taxon>
        <taxon>Dikarya</taxon>
        <taxon>Basidiomycota</taxon>
        <taxon>Agaricomycotina</taxon>
        <taxon>Agaricomycetes</taxon>
        <taxon>Hymenochaetales</taxon>
        <taxon>Hymenochaetaceae</taxon>
        <taxon>Phellinidium</taxon>
    </lineage>
</organism>